<dbReference type="AlphaFoldDB" id="A0A835YPX6"/>
<dbReference type="EMBL" id="JAFCMP010000511">
    <property type="protein sequence ID" value="KAG5178911.1"/>
    <property type="molecule type" value="Genomic_DNA"/>
</dbReference>
<dbReference type="Proteomes" id="UP000664859">
    <property type="component" value="Unassembled WGS sequence"/>
</dbReference>
<gene>
    <name evidence="1" type="ORF">JKP88DRAFT_328261</name>
</gene>
<dbReference type="InterPro" id="IPR036770">
    <property type="entry name" value="Ankyrin_rpt-contain_sf"/>
</dbReference>
<dbReference type="Gene3D" id="1.25.40.20">
    <property type="entry name" value="Ankyrin repeat-containing domain"/>
    <property type="match status" value="1"/>
</dbReference>
<reference evidence="1" key="1">
    <citation type="submission" date="2021-02" db="EMBL/GenBank/DDBJ databases">
        <title>First Annotated Genome of the Yellow-green Alga Tribonema minus.</title>
        <authorList>
            <person name="Mahan K.M."/>
        </authorList>
    </citation>
    <scope>NUCLEOTIDE SEQUENCE</scope>
    <source>
        <strain evidence="1">UTEX B ZZ1240</strain>
    </source>
</reference>
<dbReference type="PANTHER" id="PTHR46586">
    <property type="entry name" value="ANKYRIN REPEAT-CONTAINING PROTEIN"/>
    <property type="match status" value="1"/>
</dbReference>
<organism evidence="1 2">
    <name type="scientific">Tribonema minus</name>
    <dbReference type="NCBI Taxonomy" id="303371"/>
    <lineage>
        <taxon>Eukaryota</taxon>
        <taxon>Sar</taxon>
        <taxon>Stramenopiles</taxon>
        <taxon>Ochrophyta</taxon>
        <taxon>PX clade</taxon>
        <taxon>Xanthophyceae</taxon>
        <taxon>Tribonematales</taxon>
        <taxon>Tribonemataceae</taxon>
        <taxon>Tribonema</taxon>
    </lineage>
</organism>
<accession>A0A835YPX6</accession>
<sequence>MSDATDKHLYGVLEQQLFRLSELPWLTADTKSLGSTEQGPCPISPEKGSTFAELALAKAELEGLRAAANALPTAQLGVRALRCGVRWLEEHLRDVEGSFRKLRSQQDELSDHSPVSPVGRVFNDTSLRKEVLRCLGPGYWLYVAGTSKALRSAYMAVLAAHKNIAVVALRNQVHRVICATSGAAAAQSLSTFRMAQECGIPCGQLGAHSFGRAVGRSGSVELIRLAAAAGVHGNKAVALAGAAETCSIEAIKELYHHRLESDDFGDEDPTGRPKFDEALDAQMTGSVAARGGHLETLRWLMASGVTLFGPYNHDMTTSYAKKSTIYSIMDAAVFSGRLEVVQWLRAQSFAFTAASENLAAALGHLPLLRWLHAQGTELPSATVWAWLRGIGTLVWFTPEMRATLLRNACERGDGAARVQSLLSKGAVWPNDLAELLWRYLSKRCPKAVNFFAEAWPIVPTDERRVCRLSLRSPTLAIGSFGSIGEQGRKLLEAVATEYASRMSVPGGARPTALKGIALAR</sequence>
<keyword evidence="2" id="KW-1185">Reference proteome</keyword>
<evidence type="ECO:0000313" key="1">
    <source>
        <dbReference type="EMBL" id="KAG5178911.1"/>
    </source>
</evidence>
<comment type="caution">
    <text evidence="1">The sequence shown here is derived from an EMBL/GenBank/DDBJ whole genome shotgun (WGS) entry which is preliminary data.</text>
</comment>
<proteinExistence type="predicted"/>
<dbReference type="PANTHER" id="PTHR46586:SF3">
    <property type="entry name" value="ANKYRIN REPEAT-CONTAINING PROTEIN"/>
    <property type="match status" value="1"/>
</dbReference>
<protein>
    <submittedName>
        <fullName evidence="1">Uncharacterized protein</fullName>
    </submittedName>
</protein>
<name>A0A835YPX6_9STRA</name>
<dbReference type="InterPro" id="IPR052050">
    <property type="entry name" value="SecEffector_AnkRepeat"/>
</dbReference>
<evidence type="ECO:0000313" key="2">
    <source>
        <dbReference type="Proteomes" id="UP000664859"/>
    </source>
</evidence>